<evidence type="ECO:0000313" key="6">
    <source>
        <dbReference type="Proteomes" id="UP001501495"/>
    </source>
</evidence>
<name>A0ABP7XI17_9ACTN</name>
<sequence length="371" mass="39687">MTEKTSPDGADAGEVTMQTTAGWLRSRRTAVLASALAVLLLTGAALFVVLRPGGLPSDAVFRYDGRTYTERDLAGFLRQQQALYGTELPDLAQDGQRRAAAQSYAVSLIVDQAASDADVSVSDAEVASAEADFIERSYPAGRDSFIDALAAEGISERDVRDELRRQLVVSALYDEVTKDVSVDPATVIATYRSNPDDFVVPETRLLSEIVLPSCDVAPSVARQVTGPRAFARVARTRSLDSTTASKGGSLGYVAQGQLQSKFGAEAFAARVGETFGPVRAEGGSYCYLGMVRGIRKERLPAFGEVRDTLTRELGAARGLERWKSYLESQIRKAGVQYADRYRPADPDAVPGAGLPTVDPTSEPAPETSPAP</sequence>
<evidence type="ECO:0000313" key="5">
    <source>
        <dbReference type="EMBL" id="GAA4115857.1"/>
    </source>
</evidence>
<dbReference type="PANTHER" id="PTHR47245">
    <property type="entry name" value="PEPTIDYLPROLYL ISOMERASE"/>
    <property type="match status" value="1"/>
</dbReference>
<dbReference type="InterPro" id="IPR050245">
    <property type="entry name" value="PrsA_foldase"/>
</dbReference>
<accession>A0ABP7XI17</accession>
<evidence type="ECO:0000256" key="3">
    <source>
        <dbReference type="SAM" id="Phobius"/>
    </source>
</evidence>
<dbReference type="Gene3D" id="1.10.4030.10">
    <property type="entry name" value="Porin chaperone SurA, peptide-binding domain"/>
    <property type="match status" value="1"/>
</dbReference>
<organism evidence="5 6">
    <name type="scientific">Nocardioides fonticola</name>
    <dbReference type="NCBI Taxonomy" id="450363"/>
    <lineage>
        <taxon>Bacteria</taxon>
        <taxon>Bacillati</taxon>
        <taxon>Actinomycetota</taxon>
        <taxon>Actinomycetes</taxon>
        <taxon>Propionibacteriales</taxon>
        <taxon>Nocardioidaceae</taxon>
        <taxon>Nocardioides</taxon>
    </lineage>
</organism>
<evidence type="ECO:0000256" key="2">
    <source>
        <dbReference type="SAM" id="MobiDB-lite"/>
    </source>
</evidence>
<dbReference type="PROSITE" id="PS01096">
    <property type="entry name" value="PPIC_PPIASE_1"/>
    <property type="match status" value="1"/>
</dbReference>
<keyword evidence="3" id="KW-0812">Transmembrane</keyword>
<proteinExistence type="predicted"/>
<dbReference type="RefSeq" id="WP_344732694.1">
    <property type="nucleotide sequence ID" value="NZ_BAAAZH010000012.1"/>
</dbReference>
<dbReference type="Proteomes" id="UP001501495">
    <property type="component" value="Unassembled WGS sequence"/>
</dbReference>
<dbReference type="InterPro" id="IPR023058">
    <property type="entry name" value="PPIase_PpiC_CS"/>
</dbReference>
<evidence type="ECO:0000256" key="1">
    <source>
        <dbReference type="PROSITE-ProRule" id="PRU00278"/>
    </source>
</evidence>
<dbReference type="InterPro" id="IPR046357">
    <property type="entry name" value="PPIase_dom_sf"/>
</dbReference>
<dbReference type="InterPro" id="IPR000297">
    <property type="entry name" value="PPIase_PpiC"/>
</dbReference>
<keyword evidence="1" id="KW-0697">Rotamase</keyword>
<dbReference type="PANTHER" id="PTHR47245:SF2">
    <property type="entry name" value="PEPTIDYL-PROLYL CIS-TRANS ISOMERASE HP_0175-RELATED"/>
    <property type="match status" value="1"/>
</dbReference>
<dbReference type="EMBL" id="BAAAZH010000012">
    <property type="protein sequence ID" value="GAA4115857.1"/>
    <property type="molecule type" value="Genomic_DNA"/>
</dbReference>
<keyword evidence="3" id="KW-0472">Membrane</keyword>
<keyword evidence="6" id="KW-1185">Reference proteome</keyword>
<dbReference type="SUPFAM" id="SSF109998">
    <property type="entry name" value="Triger factor/SurA peptide-binding domain-like"/>
    <property type="match status" value="1"/>
</dbReference>
<gene>
    <name evidence="5" type="ORF">GCM10022215_15070</name>
</gene>
<dbReference type="Gene3D" id="3.10.50.40">
    <property type="match status" value="1"/>
</dbReference>
<keyword evidence="1" id="KW-0413">Isomerase</keyword>
<reference evidence="6" key="1">
    <citation type="journal article" date="2019" name="Int. J. Syst. Evol. Microbiol.">
        <title>The Global Catalogue of Microorganisms (GCM) 10K type strain sequencing project: providing services to taxonomists for standard genome sequencing and annotation.</title>
        <authorList>
            <consortium name="The Broad Institute Genomics Platform"/>
            <consortium name="The Broad Institute Genome Sequencing Center for Infectious Disease"/>
            <person name="Wu L."/>
            <person name="Ma J."/>
        </authorList>
    </citation>
    <scope>NUCLEOTIDE SEQUENCE [LARGE SCALE GENOMIC DNA]</scope>
    <source>
        <strain evidence="6">JCM 16703</strain>
    </source>
</reference>
<keyword evidence="3" id="KW-1133">Transmembrane helix</keyword>
<dbReference type="InterPro" id="IPR027304">
    <property type="entry name" value="Trigger_fact/SurA_dom_sf"/>
</dbReference>
<comment type="caution">
    <text evidence="5">The sequence shown here is derived from an EMBL/GenBank/DDBJ whole genome shotgun (WGS) entry which is preliminary data.</text>
</comment>
<protein>
    <recommendedName>
        <fullName evidence="4">PpiC domain-containing protein</fullName>
    </recommendedName>
</protein>
<dbReference type="PROSITE" id="PS50198">
    <property type="entry name" value="PPIC_PPIASE_2"/>
    <property type="match status" value="1"/>
</dbReference>
<feature type="domain" description="PpiC" evidence="4">
    <location>
        <begin position="201"/>
        <end position="283"/>
    </location>
</feature>
<dbReference type="SUPFAM" id="SSF54534">
    <property type="entry name" value="FKBP-like"/>
    <property type="match status" value="1"/>
</dbReference>
<evidence type="ECO:0000259" key="4">
    <source>
        <dbReference type="PROSITE" id="PS50198"/>
    </source>
</evidence>
<feature type="transmembrane region" description="Helical" evidence="3">
    <location>
        <begin position="30"/>
        <end position="50"/>
    </location>
</feature>
<dbReference type="Pfam" id="PF00639">
    <property type="entry name" value="Rotamase"/>
    <property type="match status" value="1"/>
</dbReference>
<feature type="region of interest" description="Disordered" evidence="2">
    <location>
        <begin position="341"/>
        <end position="371"/>
    </location>
</feature>